<keyword evidence="1" id="KW-0479">Metal-binding</keyword>
<dbReference type="InterPro" id="IPR036397">
    <property type="entry name" value="RNaseH_sf"/>
</dbReference>
<evidence type="ECO:0000256" key="2">
    <source>
        <dbReference type="ARBA" id="ARBA00022801"/>
    </source>
</evidence>
<evidence type="ECO:0000256" key="1">
    <source>
        <dbReference type="ARBA" id="ARBA00022723"/>
    </source>
</evidence>
<dbReference type="PROSITE" id="PS50994">
    <property type="entry name" value="INTEGRASE"/>
    <property type="match status" value="1"/>
</dbReference>
<keyword evidence="2" id="KW-0378">Hydrolase</keyword>
<dbReference type="AlphaFoldDB" id="A0A6L2JE31"/>
<dbReference type="GO" id="GO:0016787">
    <property type="term" value="F:hydrolase activity"/>
    <property type="evidence" value="ECO:0007669"/>
    <property type="project" value="UniProtKB-KW"/>
</dbReference>
<dbReference type="GO" id="GO:0003676">
    <property type="term" value="F:nucleic acid binding"/>
    <property type="evidence" value="ECO:0007669"/>
    <property type="project" value="InterPro"/>
</dbReference>
<comment type="caution">
    <text evidence="5">The sequence shown here is derived from an EMBL/GenBank/DDBJ whole genome shotgun (WGS) entry which is preliminary data.</text>
</comment>
<dbReference type="InterPro" id="IPR039537">
    <property type="entry name" value="Retrotran_Ty1/copia-like"/>
</dbReference>
<protein>
    <submittedName>
        <fullName evidence="5">Ribonuclease H-like domain-containing protein</fullName>
    </submittedName>
</protein>
<evidence type="ECO:0000256" key="3">
    <source>
        <dbReference type="SAM" id="MobiDB-lite"/>
    </source>
</evidence>
<dbReference type="InterPro" id="IPR057670">
    <property type="entry name" value="SH3_retrovirus"/>
</dbReference>
<dbReference type="Pfam" id="PF25597">
    <property type="entry name" value="SH3_retrovirus"/>
    <property type="match status" value="1"/>
</dbReference>
<dbReference type="EMBL" id="BKCJ010000659">
    <property type="protein sequence ID" value="GEU35156.1"/>
    <property type="molecule type" value="Genomic_DNA"/>
</dbReference>
<feature type="region of interest" description="Disordered" evidence="3">
    <location>
        <begin position="655"/>
        <end position="684"/>
    </location>
</feature>
<dbReference type="GO" id="GO:0015074">
    <property type="term" value="P:DNA integration"/>
    <property type="evidence" value="ECO:0007669"/>
    <property type="project" value="InterPro"/>
</dbReference>
<dbReference type="Pfam" id="PF07727">
    <property type="entry name" value="RVT_2"/>
    <property type="match status" value="2"/>
</dbReference>
<dbReference type="GO" id="GO:0046872">
    <property type="term" value="F:metal ion binding"/>
    <property type="evidence" value="ECO:0007669"/>
    <property type="project" value="UniProtKB-KW"/>
</dbReference>
<dbReference type="InterPro" id="IPR001584">
    <property type="entry name" value="Integrase_cat-core"/>
</dbReference>
<dbReference type="SUPFAM" id="SSF53098">
    <property type="entry name" value="Ribonuclease H-like"/>
    <property type="match status" value="1"/>
</dbReference>
<feature type="domain" description="Integrase catalytic" evidence="4">
    <location>
        <begin position="925"/>
        <end position="1091"/>
    </location>
</feature>
<reference evidence="5" key="1">
    <citation type="journal article" date="2019" name="Sci. Rep.">
        <title>Draft genome of Tanacetum cinerariifolium, the natural source of mosquito coil.</title>
        <authorList>
            <person name="Yamashiro T."/>
            <person name="Shiraishi A."/>
            <person name="Satake H."/>
            <person name="Nakayama K."/>
        </authorList>
    </citation>
    <scope>NUCLEOTIDE SEQUENCE</scope>
</reference>
<dbReference type="InterPro" id="IPR012337">
    <property type="entry name" value="RNaseH-like_sf"/>
</dbReference>
<organism evidence="5">
    <name type="scientific">Tanacetum cinerariifolium</name>
    <name type="common">Dalmatian daisy</name>
    <name type="synonym">Chrysanthemum cinerariifolium</name>
    <dbReference type="NCBI Taxonomy" id="118510"/>
    <lineage>
        <taxon>Eukaryota</taxon>
        <taxon>Viridiplantae</taxon>
        <taxon>Streptophyta</taxon>
        <taxon>Embryophyta</taxon>
        <taxon>Tracheophyta</taxon>
        <taxon>Spermatophyta</taxon>
        <taxon>Magnoliopsida</taxon>
        <taxon>eudicotyledons</taxon>
        <taxon>Gunneridae</taxon>
        <taxon>Pentapetalae</taxon>
        <taxon>asterids</taxon>
        <taxon>campanulids</taxon>
        <taxon>Asterales</taxon>
        <taxon>Asteraceae</taxon>
        <taxon>Asteroideae</taxon>
        <taxon>Anthemideae</taxon>
        <taxon>Anthemidinae</taxon>
        <taxon>Tanacetum</taxon>
    </lineage>
</organism>
<feature type="compositionally biased region" description="Basic and acidic residues" evidence="3">
    <location>
        <begin position="763"/>
        <end position="779"/>
    </location>
</feature>
<accession>A0A6L2JE31</accession>
<dbReference type="PANTHER" id="PTHR42648:SF32">
    <property type="entry name" value="RIBONUCLEASE H-LIKE DOMAIN, GAG-PRE-INTEGRASE DOMAIN PROTEIN-RELATED"/>
    <property type="match status" value="1"/>
</dbReference>
<name>A0A6L2JE31_TANCI</name>
<evidence type="ECO:0000313" key="5">
    <source>
        <dbReference type="EMBL" id="GEU35156.1"/>
    </source>
</evidence>
<dbReference type="Gene3D" id="3.30.420.10">
    <property type="entry name" value="Ribonuclease H-like superfamily/Ribonuclease H"/>
    <property type="match status" value="1"/>
</dbReference>
<sequence>MEEHSFIAIIHQKTTPDLLQFCLFSCFLSQEEPKKIFDALKDPSWVEAMKDELLQFKIQNVWILVDCPKGIRPISTKWVLKNRKDERGIVIRNKARLVVQGYTYKKGIDYKEFFAPVARIEAIRLILAYASFTGFTPPGFQDPKFLNRVYKVEKAMYGLHQAPRAWYGTLSKYLLDNGFQRGTIDKTLFIRKHKGEFLLVQVHQVTPKECHLYAFKRIFRYLKGHPKLGLWHPKESPFDLVAYSNSDYGGATQDRKSTTGEYVAAASGCGQVPWIQNQMLDYGNLIMSKLAFCDYHNMIAILEKIEHNINFHQIVDFIEASHIRYALTINPTVYVSHIRQFWSTARIETTNEETKILATVDGKPRTISESSPRRHLKLNDDVGISSLPDKELFENLSLMGYNILPNQRFTFQKRKFSHQWKQYSRRATQIAQSKALSPAADEPASLLRDDIQGEALPTVTSLDAGQDRKNIIKTSDLPHESSPRVTSVDANEHNLEISGLKATVKILKDKDRGRAKPTQEDALIKRGSMEIREEVRVERSTELGTVSVSPVAAATTIGVPTVKGLVPTRLSEQLTRDSEIARLHAEEELKMMIEGLDKSNEMITKHLNEYEQAAADLTIRENIELINELRNDIGGIKEKFIPVWKQIKDFVPMSSKEEGERMKRKGLKLDQESAKKMKTSEDVSKEDLKGMMQLVPLEEVKLLGSQITDKSKNGLGFQSYNVVPPPATLVYNTRRCPPPKTNLSYSGLEEFKQPQFKSYGPKSCEKETKNSGEDIPNELKEYPNAPLVKDRVSDNKDCSVESLVVVEKKTDVPTISKVEFVRPKEHEKPVKKPVKYAKMYMAQGQIKLMLLRPQHVGFRDLPNLMGHPQKVQEDQGYVNNGYSRHMIGNMSYFYDFKEFDRRYVTLGGGANGGRITGKGTLKIEATLDESMLWHRRLGKAIQSLFLMHKTYGLVVTDDCSRYTWVFFLATKNETTDILMKFITEVENLVDKKVKVIRCDNGTELMNSFMNDFCAIKGIRKEFSVAKTPQQNGFTKRRNRTLNKVARTMLADSKLPTTFWTEAVNTACYVQNRALVVKPYNKTPYELFRGRTHALSFMRPFWCHVTILNTLDHLGKFDVKADEGYFVGYFMNSKAYTVYNIRTRRVEENLHIEFLKNTHIVAVAGPKWLFDIDMLTKACCCMFIDEKVYAVRLKLVLLVLIKAQHQISNESPLLGVNTPRWDEDSLEIMELIVFLVLS</sequence>
<proteinExistence type="predicted"/>
<dbReference type="InterPro" id="IPR013103">
    <property type="entry name" value="RVT_2"/>
</dbReference>
<feature type="region of interest" description="Disordered" evidence="3">
    <location>
        <begin position="756"/>
        <end position="779"/>
    </location>
</feature>
<dbReference type="PANTHER" id="PTHR42648">
    <property type="entry name" value="TRANSPOSASE, PUTATIVE-RELATED"/>
    <property type="match status" value="1"/>
</dbReference>
<evidence type="ECO:0000259" key="4">
    <source>
        <dbReference type="PROSITE" id="PS50994"/>
    </source>
</evidence>
<gene>
    <name evidence="5" type="ORF">Tci_007134</name>
</gene>